<dbReference type="PROSITE" id="PS51767">
    <property type="entry name" value="PEPTIDASE_A1"/>
    <property type="match status" value="1"/>
</dbReference>
<dbReference type="InterPro" id="IPR032799">
    <property type="entry name" value="TAXi_C"/>
</dbReference>
<evidence type="ECO:0000256" key="3">
    <source>
        <dbReference type="ARBA" id="ARBA00022801"/>
    </source>
</evidence>
<dbReference type="Pfam" id="PF14541">
    <property type="entry name" value="TAXi_C"/>
    <property type="match status" value="2"/>
</dbReference>
<dbReference type="InterPro" id="IPR032861">
    <property type="entry name" value="TAXi_N"/>
</dbReference>
<dbReference type="GO" id="GO:0008233">
    <property type="term" value="F:peptidase activity"/>
    <property type="evidence" value="ECO:0007669"/>
    <property type="project" value="UniProtKB-KW"/>
</dbReference>
<evidence type="ECO:0000256" key="1">
    <source>
        <dbReference type="ARBA" id="ARBA00007447"/>
    </source>
</evidence>
<reference evidence="5" key="1">
    <citation type="submission" date="2022-03" db="EMBL/GenBank/DDBJ databases">
        <title>A functionally conserved STORR gene fusion in Papaver species that diverged 16.8 million years ago.</title>
        <authorList>
            <person name="Catania T."/>
        </authorList>
    </citation>
    <scope>NUCLEOTIDE SEQUENCE</scope>
    <source>
        <strain evidence="5">S-191538</strain>
    </source>
</reference>
<dbReference type="AlphaFoldDB" id="A0AA41SL56"/>
<comment type="caution">
    <text evidence="5">The sequence shown here is derived from an EMBL/GenBank/DDBJ whole genome shotgun (WGS) entry which is preliminary data.</text>
</comment>
<evidence type="ECO:0000313" key="6">
    <source>
        <dbReference type="EMBL" id="MCL7044744.1"/>
    </source>
</evidence>
<dbReference type="EMBL" id="JAJJMA010164939">
    <property type="protein sequence ID" value="MCL7036163.1"/>
    <property type="molecule type" value="Genomic_DNA"/>
</dbReference>
<comment type="similarity">
    <text evidence="1">Belongs to the peptidase A1 family.</text>
</comment>
<sequence>MFTVSSTNSNNDGYDFEFPVARGPYWKVLRPGYNYFTVLRISTSPAIQYVLLMDTGSSVTFIQCFPCDLCYNQIAPIFDPKQSLTYKVKYCADFEYKRSICTGGCNERGECAYSSHYGDGSYSRGVIAEEISRFGRKDDIVMNLTFGCAHNSNGSFNGSDGILGLGRGKLSFPSQIERKFGFKKFSYCLMDRSETEPSIYSTLRFGPDVLDPQNDVVYTPMIQNPKSPSHYFINLTGISVAGKLIPVHTSLPNGMLVDSGSILTWFPTIIYEDVRDSFHDAALRLGWNPLDMVSAPEVALHFDGDDKPVVKLRTQNVVVNLPGMNVYCLAFLPSKSEGLGVLGNQQQQGIRVVYDNLQSAIGFDPLSC</sequence>
<evidence type="ECO:0000313" key="5">
    <source>
        <dbReference type="EMBL" id="MCL7036163.1"/>
    </source>
</evidence>
<keyword evidence="7" id="KW-1185">Reference proteome</keyword>
<dbReference type="Gene3D" id="2.40.70.10">
    <property type="entry name" value="Acid Proteases"/>
    <property type="match status" value="2"/>
</dbReference>
<dbReference type="GO" id="GO:0006508">
    <property type="term" value="P:proteolysis"/>
    <property type="evidence" value="ECO:0007669"/>
    <property type="project" value="UniProtKB-KW"/>
</dbReference>
<protein>
    <recommendedName>
        <fullName evidence="4">Peptidase A1 domain-containing protein</fullName>
    </recommendedName>
</protein>
<keyword evidence="2" id="KW-0645">Protease</keyword>
<dbReference type="SUPFAM" id="SSF50630">
    <property type="entry name" value="Acid proteases"/>
    <property type="match status" value="1"/>
</dbReference>
<dbReference type="EMBL" id="JAJJMA010261503">
    <property type="protein sequence ID" value="MCL7044744.1"/>
    <property type="molecule type" value="Genomic_DNA"/>
</dbReference>
<dbReference type="Pfam" id="PF14543">
    <property type="entry name" value="TAXi_N"/>
    <property type="match status" value="1"/>
</dbReference>
<dbReference type="PANTHER" id="PTHR47967">
    <property type="entry name" value="OS07G0603500 PROTEIN-RELATED"/>
    <property type="match status" value="1"/>
</dbReference>
<dbReference type="InterPro" id="IPR021109">
    <property type="entry name" value="Peptidase_aspartic_dom_sf"/>
</dbReference>
<evidence type="ECO:0000259" key="4">
    <source>
        <dbReference type="PROSITE" id="PS51767"/>
    </source>
</evidence>
<gene>
    <name evidence="5" type="ORF">MKW94_008262</name>
    <name evidence="6" type="ORF">MKW94_026193</name>
</gene>
<dbReference type="Proteomes" id="UP001177140">
    <property type="component" value="Unassembled WGS sequence"/>
</dbReference>
<accession>A0AA41SL56</accession>
<organism evidence="5 7">
    <name type="scientific">Papaver nudicaule</name>
    <name type="common">Iceland poppy</name>
    <dbReference type="NCBI Taxonomy" id="74823"/>
    <lineage>
        <taxon>Eukaryota</taxon>
        <taxon>Viridiplantae</taxon>
        <taxon>Streptophyta</taxon>
        <taxon>Embryophyta</taxon>
        <taxon>Tracheophyta</taxon>
        <taxon>Spermatophyta</taxon>
        <taxon>Magnoliopsida</taxon>
        <taxon>Ranunculales</taxon>
        <taxon>Papaveraceae</taxon>
        <taxon>Papaveroideae</taxon>
        <taxon>Papaver</taxon>
    </lineage>
</organism>
<dbReference type="InterPro" id="IPR033121">
    <property type="entry name" value="PEPTIDASE_A1"/>
</dbReference>
<evidence type="ECO:0000256" key="2">
    <source>
        <dbReference type="ARBA" id="ARBA00022670"/>
    </source>
</evidence>
<feature type="domain" description="Peptidase A1" evidence="4">
    <location>
        <begin position="35"/>
        <end position="364"/>
    </location>
</feature>
<dbReference type="InterPro" id="IPR051708">
    <property type="entry name" value="Plant_Aspart_Prot_A1"/>
</dbReference>
<evidence type="ECO:0000313" key="7">
    <source>
        <dbReference type="Proteomes" id="UP001177140"/>
    </source>
</evidence>
<name>A0AA41SL56_PAPNU</name>
<keyword evidence="3" id="KW-0378">Hydrolase</keyword>
<proteinExistence type="inferred from homology"/>